<evidence type="ECO:0000256" key="12">
    <source>
        <dbReference type="PIRSR" id="PIRSR001461-1"/>
    </source>
</evidence>
<dbReference type="GO" id="GO:0006098">
    <property type="term" value="P:pentose-phosphate shunt"/>
    <property type="evidence" value="ECO:0007669"/>
    <property type="project" value="UniProtKB-UniRule"/>
</dbReference>
<evidence type="ECO:0000313" key="15">
    <source>
        <dbReference type="EMBL" id="EFO80921.1"/>
    </source>
</evidence>
<comment type="cofactor">
    <cofactor evidence="4">
        <name>Zn(2+)</name>
        <dbReference type="ChEBI" id="CHEBI:29105"/>
    </cofactor>
</comment>
<dbReference type="EMBL" id="ADVR01000034">
    <property type="protein sequence ID" value="EFO80921.1"/>
    <property type="molecule type" value="Genomic_DNA"/>
</dbReference>
<comment type="caution">
    <text evidence="15">The sequence shown here is derived from an EMBL/GenBank/DDBJ whole genome shotgun (WGS) entry which is preliminary data.</text>
</comment>
<dbReference type="AlphaFoldDB" id="E1ID12"/>
<dbReference type="GO" id="GO:0019323">
    <property type="term" value="P:pentose catabolic process"/>
    <property type="evidence" value="ECO:0007669"/>
    <property type="project" value="UniProtKB-UniRule"/>
</dbReference>
<comment type="similarity">
    <text evidence="6 10 11">Belongs to the ribulose-phosphate 3-epimerase family.</text>
</comment>
<sequence>MHIAPSILTADFAHMGDELTAIFDAGIRWLHLDVMDGRFVPNISFGPMLIRSLRPIAEQYGVVLDAHLMIADPDRYVEEFAAAGCEYITVHAEACTHLHRTVQHIRALGKKPGVALNPATPLSAIEEVLPDLSLALIMSVNPGFGGQRFIPASIDKIRRLRTMLDERGLNDVVLQIDGGVNKDLIAAVRDAGATCAVTGSAVYAPGRNRAETVAELRQALGE</sequence>
<feature type="binding site" evidence="10 13">
    <location>
        <position position="67"/>
    </location>
    <ligand>
        <name>a divalent metal cation</name>
        <dbReference type="ChEBI" id="CHEBI:60240"/>
    </ligand>
</feature>
<reference evidence="15 16" key="1">
    <citation type="journal article" date="2011" name="J. Bacteriol.">
        <title>Draft genome sequence of the anoxygenic filamentous phototrophic bacterium Oscillochloris trichoides subsp. DG-6.</title>
        <authorList>
            <person name="Kuznetsov B.B."/>
            <person name="Ivanovsky R.N."/>
            <person name="Keppen O.I."/>
            <person name="Sukhacheva M.V."/>
            <person name="Bumazhkin B.K."/>
            <person name="Patutina E.O."/>
            <person name="Beletsky A.V."/>
            <person name="Mardanov A.V."/>
            <person name="Baslerov R.V."/>
            <person name="Panteleeva A.N."/>
            <person name="Kolganova T.V."/>
            <person name="Ravin N.V."/>
            <person name="Skryabin K.G."/>
        </authorList>
    </citation>
    <scope>NUCLEOTIDE SEQUENCE [LARGE SCALE GENOMIC DNA]</scope>
    <source>
        <strain evidence="15 16">DG-6</strain>
    </source>
</reference>
<gene>
    <name evidence="10" type="primary">rpe</name>
    <name evidence="15" type="ORF">OSCT_1213</name>
</gene>
<proteinExistence type="inferred from homology"/>
<protein>
    <recommendedName>
        <fullName evidence="7 10">Ribulose-phosphate 3-epimerase</fullName>
        <ecNumber evidence="7 10">5.1.3.1</ecNumber>
    </recommendedName>
</protein>
<organism evidence="15 16">
    <name type="scientific">Oscillochloris trichoides DG-6</name>
    <dbReference type="NCBI Taxonomy" id="765420"/>
    <lineage>
        <taxon>Bacteria</taxon>
        <taxon>Bacillati</taxon>
        <taxon>Chloroflexota</taxon>
        <taxon>Chloroflexia</taxon>
        <taxon>Chloroflexales</taxon>
        <taxon>Chloroflexineae</taxon>
        <taxon>Oscillochloridaceae</taxon>
        <taxon>Oscillochloris</taxon>
    </lineage>
</organism>
<feature type="binding site" evidence="10 14">
    <location>
        <position position="6"/>
    </location>
    <ligand>
        <name>substrate</name>
    </ligand>
</feature>
<dbReference type="NCBIfam" id="NF004076">
    <property type="entry name" value="PRK05581.1-4"/>
    <property type="match status" value="1"/>
</dbReference>
<dbReference type="PANTHER" id="PTHR11749">
    <property type="entry name" value="RIBULOSE-5-PHOSPHATE-3-EPIMERASE"/>
    <property type="match status" value="1"/>
</dbReference>
<dbReference type="Proteomes" id="UP000054010">
    <property type="component" value="Unassembled WGS sequence"/>
</dbReference>
<evidence type="ECO:0000256" key="8">
    <source>
        <dbReference type="ARBA" id="ARBA00022723"/>
    </source>
</evidence>
<dbReference type="NCBIfam" id="TIGR01163">
    <property type="entry name" value="rpe"/>
    <property type="match status" value="1"/>
</dbReference>
<comment type="cofactor">
    <cofactor evidence="2">
        <name>Mn(2+)</name>
        <dbReference type="ChEBI" id="CHEBI:29035"/>
    </cofactor>
</comment>
<feature type="binding site" evidence="14">
    <location>
        <position position="179"/>
    </location>
    <ligand>
        <name>substrate</name>
    </ligand>
</feature>
<evidence type="ECO:0000256" key="5">
    <source>
        <dbReference type="ARBA" id="ARBA00001954"/>
    </source>
</evidence>
<dbReference type="eggNOG" id="COG0036">
    <property type="taxonomic scope" value="Bacteria"/>
</dbReference>
<keyword evidence="13" id="KW-0464">Manganese</keyword>
<dbReference type="InterPro" id="IPR013785">
    <property type="entry name" value="Aldolase_TIM"/>
</dbReference>
<comment type="cofactor">
    <cofactor evidence="5">
        <name>Fe(2+)</name>
        <dbReference type="ChEBI" id="CHEBI:29033"/>
    </cofactor>
</comment>
<evidence type="ECO:0000256" key="13">
    <source>
        <dbReference type="PIRSR" id="PIRSR001461-2"/>
    </source>
</evidence>
<dbReference type="GO" id="GO:0046872">
    <property type="term" value="F:metal ion binding"/>
    <property type="evidence" value="ECO:0007669"/>
    <property type="project" value="UniProtKB-UniRule"/>
</dbReference>
<keyword evidence="9 10" id="KW-0413">Isomerase</keyword>
<dbReference type="HAMAP" id="MF_02227">
    <property type="entry name" value="RPE"/>
    <property type="match status" value="1"/>
</dbReference>
<evidence type="ECO:0000256" key="14">
    <source>
        <dbReference type="PIRSR" id="PIRSR001461-3"/>
    </source>
</evidence>
<name>E1ID12_9CHLR</name>
<evidence type="ECO:0000256" key="6">
    <source>
        <dbReference type="ARBA" id="ARBA00009541"/>
    </source>
</evidence>
<keyword evidence="13" id="KW-0170">Cobalt</keyword>
<comment type="function">
    <text evidence="10">Catalyzes the reversible epimerization of D-ribulose 5-phosphate to D-xylulose 5-phosphate.</text>
</comment>
<dbReference type="SUPFAM" id="SSF51366">
    <property type="entry name" value="Ribulose-phoshate binding barrel"/>
    <property type="match status" value="1"/>
</dbReference>
<keyword evidence="8 10" id="KW-0479">Metal-binding</keyword>
<evidence type="ECO:0000256" key="11">
    <source>
        <dbReference type="PIRNR" id="PIRNR001461"/>
    </source>
</evidence>
<dbReference type="InterPro" id="IPR026019">
    <property type="entry name" value="Ribul_P_3_epim"/>
</dbReference>
<comment type="catalytic activity">
    <reaction evidence="1 10 11">
        <text>D-ribulose 5-phosphate = D-xylulose 5-phosphate</text>
        <dbReference type="Rhea" id="RHEA:13677"/>
        <dbReference type="ChEBI" id="CHEBI:57737"/>
        <dbReference type="ChEBI" id="CHEBI:58121"/>
        <dbReference type="EC" id="5.1.3.1"/>
    </reaction>
</comment>
<dbReference type="GO" id="GO:0005737">
    <property type="term" value="C:cytoplasm"/>
    <property type="evidence" value="ECO:0007669"/>
    <property type="project" value="UniProtKB-ARBA"/>
</dbReference>
<dbReference type="GO" id="GO:0004750">
    <property type="term" value="F:D-ribulose-phosphate 3-epimerase activity"/>
    <property type="evidence" value="ECO:0007669"/>
    <property type="project" value="UniProtKB-UniRule"/>
</dbReference>
<dbReference type="HOGENOM" id="CLU_054856_2_1_0"/>
<feature type="binding site" evidence="10 14">
    <location>
        <begin position="143"/>
        <end position="146"/>
    </location>
    <ligand>
        <name>substrate</name>
    </ligand>
</feature>
<dbReference type="OrthoDB" id="1645589at2"/>
<feature type="active site" description="Proton acceptor" evidence="10 12">
    <location>
        <position position="33"/>
    </location>
</feature>
<evidence type="ECO:0000256" key="1">
    <source>
        <dbReference type="ARBA" id="ARBA00001782"/>
    </source>
</evidence>
<feature type="binding site" evidence="10">
    <location>
        <begin position="177"/>
        <end position="179"/>
    </location>
    <ligand>
        <name>substrate</name>
    </ligand>
</feature>
<comment type="pathway">
    <text evidence="10">Carbohydrate degradation.</text>
</comment>
<dbReference type="PROSITE" id="PS01086">
    <property type="entry name" value="RIBUL_P_3_EPIMER_2"/>
    <property type="match status" value="1"/>
</dbReference>
<dbReference type="STRING" id="765420.OSCT_1213"/>
<keyword evidence="10 11" id="KW-0119">Carbohydrate metabolism</keyword>
<dbReference type="InterPro" id="IPR011060">
    <property type="entry name" value="RibuloseP-bd_barrel"/>
</dbReference>
<evidence type="ECO:0000256" key="10">
    <source>
        <dbReference type="HAMAP-Rule" id="MF_02227"/>
    </source>
</evidence>
<evidence type="ECO:0000256" key="2">
    <source>
        <dbReference type="ARBA" id="ARBA00001936"/>
    </source>
</evidence>
<dbReference type="Gene3D" id="3.20.20.70">
    <property type="entry name" value="Aldolase class I"/>
    <property type="match status" value="1"/>
</dbReference>
<feature type="binding site" evidence="10 13">
    <location>
        <position position="33"/>
    </location>
    <ligand>
        <name>a divalent metal cation</name>
        <dbReference type="ChEBI" id="CHEBI:60240"/>
    </ligand>
</feature>
<keyword evidence="16" id="KW-1185">Reference proteome</keyword>
<feature type="binding site" evidence="10 14">
    <location>
        <position position="67"/>
    </location>
    <ligand>
        <name>substrate</name>
    </ligand>
</feature>
<dbReference type="PIRSF" id="PIRSF001461">
    <property type="entry name" value="RPE"/>
    <property type="match status" value="1"/>
</dbReference>
<dbReference type="CDD" id="cd00429">
    <property type="entry name" value="RPE"/>
    <property type="match status" value="1"/>
</dbReference>
<dbReference type="PROSITE" id="PS01085">
    <property type="entry name" value="RIBUL_P_3_EPIMER_1"/>
    <property type="match status" value="1"/>
</dbReference>
<evidence type="ECO:0000313" key="16">
    <source>
        <dbReference type="Proteomes" id="UP000054010"/>
    </source>
</evidence>
<feature type="binding site" evidence="10 14">
    <location>
        <begin position="199"/>
        <end position="200"/>
    </location>
    <ligand>
        <name>substrate</name>
    </ligand>
</feature>
<comment type="cofactor">
    <cofactor evidence="10 13">
        <name>a divalent metal cation</name>
        <dbReference type="ChEBI" id="CHEBI:60240"/>
    </cofactor>
    <text evidence="10 13">Binds 1 divalent metal cation per subunit.</text>
</comment>
<accession>E1ID12</accession>
<dbReference type="EC" id="5.1.3.1" evidence="7 10"/>
<feature type="active site" description="Proton donor" evidence="10 12">
    <location>
        <position position="177"/>
    </location>
</feature>
<comment type="cofactor">
    <cofactor evidence="3">
        <name>Co(2+)</name>
        <dbReference type="ChEBI" id="CHEBI:48828"/>
    </cofactor>
</comment>
<evidence type="ECO:0000256" key="9">
    <source>
        <dbReference type="ARBA" id="ARBA00023235"/>
    </source>
</evidence>
<dbReference type="FunFam" id="3.20.20.70:FF:000004">
    <property type="entry name" value="Ribulose-phosphate 3-epimerase"/>
    <property type="match status" value="1"/>
</dbReference>
<evidence type="ECO:0000256" key="7">
    <source>
        <dbReference type="ARBA" id="ARBA00013188"/>
    </source>
</evidence>
<dbReference type="InterPro" id="IPR000056">
    <property type="entry name" value="Ribul_P_3_epim-like"/>
</dbReference>
<keyword evidence="13" id="KW-0862">Zinc</keyword>
<dbReference type="Pfam" id="PF00834">
    <property type="entry name" value="Ribul_P_3_epim"/>
    <property type="match status" value="1"/>
</dbReference>
<feature type="binding site" evidence="10 13">
    <location>
        <position position="31"/>
    </location>
    <ligand>
        <name>a divalent metal cation</name>
        <dbReference type="ChEBI" id="CHEBI:60240"/>
    </ligand>
</feature>
<feature type="binding site" evidence="10 13">
    <location>
        <position position="177"/>
    </location>
    <ligand>
        <name>a divalent metal cation</name>
        <dbReference type="ChEBI" id="CHEBI:60240"/>
    </ligand>
</feature>
<evidence type="ECO:0000256" key="3">
    <source>
        <dbReference type="ARBA" id="ARBA00001941"/>
    </source>
</evidence>
<evidence type="ECO:0000256" key="4">
    <source>
        <dbReference type="ARBA" id="ARBA00001947"/>
    </source>
</evidence>